<keyword evidence="4" id="KW-0521">NADP</keyword>
<comment type="cofactor">
    <cofactor evidence="6">
        <name>FAD</name>
        <dbReference type="ChEBI" id="CHEBI:57692"/>
    </cofactor>
</comment>
<evidence type="ECO:0000256" key="3">
    <source>
        <dbReference type="ARBA" id="ARBA00022827"/>
    </source>
</evidence>
<feature type="region of interest" description="Disordered" evidence="7">
    <location>
        <begin position="45"/>
        <end position="72"/>
    </location>
</feature>
<feature type="compositionally biased region" description="Polar residues" evidence="7">
    <location>
        <begin position="13"/>
        <end position="22"/>
    </location>
</feature>
<evidence type="ECO:0000256" key="4">
    <source>
        <dbReference type="ARBA" id="ARBA00022857"/>
    </source>
</evidence>
<evidence type="ECO:0000313" key="8">
    <source>
        <dbReference type="EMBL" id="CAK9321632.1"/>
    </source>
</evidence>
<dbReference type="InterPro" id="IPR000960">
    <property type="entry name" value="Flavin_mOase"/>
</dbReference>
<feature type="compositionally biased region" description="Basic and acidic residues" evidence="7">
    <location>
        <begin position="534"/>
        <end position="548"/>
    </location>
</feature>
<dbReference type="InterPro" id="IPR020946">
    <property type="entry name" value="Flavin_mOase-like"/>
</dbReference>
<comment type="similarity">
    <text evidence="1 6">Belongs to the FMO family.</text>
</comment>
<dbReference type="InterPro" id="IPR050346">
    <property type="entry name" value="FMO-like"/>
</dbReference>
<evidence type="ECO:0000256" key="5">
    <source>
        <dbReference type="ARBA" id="ARBA00023002"/>
    </source>
</evidence>
<evidence type="ECO:0000313" key="9">
    <source>
        <dbReference type="Proteomes" id="UP001642487"/>
    </source>
</evidence>
<reference evidence="8 9" key="1">
    <citation type="submission" date="2024-03" db="EMBL/GenBank/DDBJ databases">
        <authorList>
            <person name="Gkanogiannis A."/>
            <person name="Becerra Lopez-Lavalle L."/>
        </authorList>
    </citation>
    <scope>NUCLEOTIDE SEQUENCE [LARGE SCALE GENOMIC DNA]</scope>
</reference>
<dbReference type="EC" id="1.-.-.-" evidence="6"/>
<keyword evidence="5 6" id="KW-0560">Oxidoreductase</keyword>
<keyword evidence="9" id="KW-1185">Reference proteome</keyword>
<keyword evidence="2 6" id="KW-0285">Flavoprotein</keyword>
<keyword evidence="3 6" id="KW-0274">FAD</keyword>
<dbReference type="EMBL" id="OZ021739">
    <property type="protein sequence ID" value="CAK9321632.1"/>
    <property type="molecule type" value="Genomic_DNA"/>
</dbReference>
<evidence type="ECO:0000256" key="7">
    <source>
        <dbReference type="SAM" id="MobiDB-lite"/>
    </source>
</evidence>
<feature type="compositionally biased region" description="Polar residues" evidence="7">
    <location>
        <begin position="51"/>
        <end position="70"/>
    </location>
</feature>
<evidence type="ECO:0000256" key="1">
    <source>
        <dbReference type="ARBA" id="ARBA00009183"/>
    </source>
</evidence>
<dbReference type="Gene3D" id="3.50.50.60">
    <property type="entry name" value="FAD/NAD(P)-binding domain"/>
    <property type="match status" value="4"/>
</dbReference>
<proteinExistence type="inferred from homology"/>
<organism evidence="8 9">
    <name type="scientific">Citrullus colocynthis</name>
    <name type="common">colocynth</name>
    <dbReference type="NCBI Taxonomy" id="252529"/>
    <lineage>
        <taxon>Eukaryota</taxon>
        <taxon>Viridiplantae</taxon>
        <taxon>Streptophyta</taxon>
        <taxon>Embryophyta</taxon>
        <taxon>Tracheophyta</taxon>
        <taxon>Spermatophyta</taxon>
        <taxon>Magnoliopsida</taxon>
        <taxon>eudicotyledons</taxon>
        <taxon>Gunneridae</taxon>
        <taxon>Pentapetalae</taxon>
        <taxon>rosids</taxon>
        <taxon>fabids</taxon>
        <taxon>Cucurbitales</taxon>
        <taxon>Cucurbitaceae</taxon>
        <taxon>Benincaseae</taxon>
        <taxon>Citrullus</taxon>
    </lineage>
</organism>
<keyword evidence="6" id="KW-0503">Monooxygenase</keyword>
<gene>
    <name evidence="8" type="ORF">CITCOLO1_LOCUS13716</name>
</gene>
<feature type="region of interest" description="Disordered" evidence="7">
    <location>
        <begin position="530"/>
        <end position="549"/>
    </location>
</feature>
<protein>
    <recommendedName>
        <fullName evidence="6">Flavin-containing monooxygenase</fullName>
        <ecNumber evidence="6">1.-.-.-</ecNumber>
    </recommendedName>
</protein>
<dbReference type="PRINTS" id="PR00370">
    <property type="entry name" value="FMOXYGENASE"/>
</dbReference>
<dbReference type="PANTHER" id="PTHR23023">
    <property type="entry name" value="DIMETHYLANILINE MONOOXYGENASE"/>
    <property type="match status" value="1"/>
</dbReference>
<feature type="region of interest" description="Disordered" evidence="7">
    <location>
        <begin position="1"/>
        <end position="22"/>
    </location>
</feature>
<dbReference type="InterPro" id="IPR036188">
    <property type="entry name" value="FAD/NAD-bd_sf"/>
</dbReference>
<name>A0ABP0YM84_9ROSI</name>
<dbReference type="SUPFAM" id="SSF51905">
    <property type="entry name" value="FAD/NAD(P)-binding domain"/>
    <property type="match status" value="4"/>
</dbReference>
<dbReference type="Pfam" id="PF00743">
    <property type="entry name" value="FMO-like"/>
    <property type="match status" value="4"/>
</dbReference>
<dbReference type="Proteomes" id="UP001642487">
    <property type="component" value="Chromosome 5"/>
</dbReference>
<evidence type="ECO:0000256" key="6">
    <source>
        <dbReference type="RuleBase" id="RU361177"/>
    </source>
</evidence>
<accession>A0ABP0YM84</accession>
<evidence type="ECO:0000256" key="2">
    <source>
        <dbReference type="ARBA" id="ARBA00022630"/>
    </source>
</evidence>
<sequence length="1047" mass="119050">MNKTKNIPIMPKISSQPQSTNHEPSISFFIRKILLYKQRRDQMLAPPSFLPSPQLSTMQHSPNSQSQPPTSRRVAVIGAGAGGLVTARELRREGHRVVVFERNNQIGGTWVYSPEIESDPLGIDPNRTRVHSSLYKSLRTNLPRELMGVRDYPFVPREGKDRDPRRFPSHREVLKYLEDFANEFGICELVRFGTEVVFVGLEELEKWRVEFRCENGAVDDEIFDAVVVSVGNYSQPRVAEIPGIDGWPGEQIHSHNYRDPEPFRGKVVVLIGYSSSGTDISQELTGVAKEIHIAWRSAKTELFNTESTICNVSFHPMIESVCKDGTVVFQDGCVISADVILHCTGYKYHFPFLETNGIVTVDDNRVGPLYKHVFPPALAPGLSFVGLPFKVVPFPMFELQSNWVAGVLSNRIALPSNEEMLADVKAFYADLEAFGKPKHRTHELGDYMPAYLDWLAATCGCPAYEEWRKQMYIASHIYKKANLETYRDDWHDNELIRQAYKEFSKATPLYNAHQRSDDFSKENMVYNTSTTTTEKIEREEKREEDEARQQGAVFTTRILSFFTKKDSLFQSEAFPLRRANPCYSQLGNLHFLPSPQPTTMQHSRRVAVVGAGAGGLVSARELSREGHQVVVFERNTQIGGTWVYSPEIESDPLGIDPNRTRIHSSLFNSLRTNIPRELMGVRDYPFFPREGEDRDQRRFPSHREVLKYLEDFANEFGICKLVRFGTEVVFVGLEELGKWRVEFRFENGVVDYDIFDTVVVCAGNYSQPRVVEIPGIDGWPGEQVHSHNYRDPEPFRGKVVVVIGYSASGTDISQELIGIAKEIHIAWRSAKTKLLDKEPIISNVSFHPMIESVRKDGTVVFQDGCIFLADVILHCTGYKYHFPFLETNGIVTVEDNRIGPLYKHVFPPALAPGLSFVGLPFKAVPFPMFELQSNWVAGVLSNRIALPSKEEMLADVKAFYADLEASGKPKHRTHELGSDNMPAYSNWLATTCGCPAYEEWRKEMFDATDINRRANLGSYRDDWHDDDLIHQAYEEFSKYTTNERSQN</sequence>